<dbReference type="EMBL" id="BMNA01000022">
    <property type="protein sequence ID" value="GGM19001.1"/>
    <property type="molecule type" value="Genomic_DNA"/>
</dbReference>
<name>A0A917TDS5_9ACTN</name>
<reference evidence="2" key="2">
    <citation type="submission" date="2020-09" db="EMBL/GenBank/DDBJ databases">
        <authorList>
            <person name="Sun Q."/>
            <person name="Zhou Y."/>
        </authorList>
    </citation>
    <scope>NUCLEOTIDE SEQUENCE</scope>
    <source>
        <strain evidence="2">CGMCC 4.7308</strain>
    </source>
</reference>
<proteinExistence type="predicted"/>
<gene>
    <name evidence="2" type="ORF">GCM10011594_43850</name>
</gene>
<feature type="region of interest" description="Disordered" evidence="1">
    <location>
        <begin position="1"/>
        <end position="24"/>
    </location>
</feature>
<keyword evidence="3" id="KW-1185">Reference proteome</keyword>
<reference evidence="2" key="1">
    <citation type="journal article" date="2014" name="Int. J. Syst. Evol. Microbiol.">
        <title>Complete genome sequence of Corynebacterium casei LMG S-19264T (=DSM 44701T), isolated from a smear-ripened cheese.</title>
        <authorList>
            <consortium name="US DOE Joint Genome Institute (JGI-PGF)"/>
            <person name="Walter F."/>
            <person name="Albersmeier A."/>
            <person name="Kalinowski J."/>
            <person name="Ruckert C."/>
        </authorList>
    </citation>
    <scope>NUCLEOTIDE SEQUENCE</scope>
    <source>
        <strain evidence="2">CGMCC 4.7308</strain>
    </source>
</reference>
<protein>
    <submittedName>
        <fullName evidence="2">Uncharacterized protein</fullName>
    </submittedName>
</protein>
<accession>A0A917TDS5</accession>
<dbReference type="AlphaFoldDB" id="A0A917TDS5"/>
<dbReference type="Proteomes" id="UP000655208">
    <property type="component" value="Unassembled WGS sequence"/>
</dbReference>
<organism evidence="2 3">
    <name type="scientific">Nakamurella endophytica</name>
    <dbReference type="NCBI Taxonomy" id="1748367"/>
    <lineage>
        <taxon>Bacteria</taxon>
        <taxon>Bacillati</taxon>
        <taxon>Actinomycetota</taxon>
        <taxon>Actinomycetes</taxon>
        <taxon>Nakamurellales</taxon>
        <taxon>Nakamurellaceae</taxon>
        <taxon>Nakamurella</taxon>
    </lineage>
</organism>
<sequence>MLGAVAPTGAGAADTAVTSGGGAADRAGTTRIAIAAGSTAMAGVAGPPIRRDGLAVGR</sequence>
<evidence type="ECO:0000313" key="3">
    <source>
        <dbReference type="Proteomes" id="UP000655208"/>
    </source>
</evidence>
<comment type="caution">
    <text evidence="2">The sequence shown here is derived from an EMBL/GenBank/DDBJ whole genome shotgun (WGS) entry which is preliminary data.</text>
</comment>
<evidence type="ECO:0000256" key="1">
    <source>
        <dbReference type="SAM" id="MobiDB-lite"/>
    </source>
</evidence>
<evidence type="ECO:0000313" key="2">
    <source>
        <dbReference type="EMBL" id="GGM19001.1"/>
    </source>
</evidence>